<keyword evidence="3" id="KW-1185">Reference proteome</keyword>
<dbReference type="EMBL" id="JXYA01000041">
    <property type="protein sequence ID" value="KJZ07075.1"/>
    <property type="molecule type" value="Genomic_DNA"/>
</dbReference>
<evidence type="ECO:0000313" key="2">
    <source>
        <dbReference type="EMBL" id="KJZ07075.1"/>
    </source>
</evidence>
<evidence type="ECO:0000256" key="1">
    <source>
        <dbReference type="SAM" id="Phobius"/>
    </source>
</evidence>
<accession>A0A0F4QIH1</accession>
<reference evidence="2 3" key="1">
    <citation type="journal article" date="2015" name="BMC Genomics">
        <title>Genome mining reveals unlocked bioactive potential of marine Gram-negative bacteria.</title>
        <authorList>
            <person name="Machado H."/>
            <person name="Sonnenschein E.C."/>
            <person name="Melchiorsen J."/>
            <person name="Gram L."/>
        </authorList>
    </citation>
    <scope>NUCLEOTIDE SEQUENCE [LARGE SCALE GENOMIC DNA]</scope>
    <source>
        <strain evidence="2 3">S2471</strain>
    </source>
</reference>
<sequence length="70" mass="8045">MKVSLLILVSSLQELALLGIFWPLVIWVVFSLLLLLILKSMKWDYTLLAQIDYVLFPAVFCQEGLFLIMA</sequence>
<gene>
    <name evidence="2" type="ORF">TW77_16450</name>
</gene>
<protein>
    <submittedName>
        <fullName evidence="2">Uncharacterized protein</fullName>
    </submittedName>
</protein>
<organism evidence="2 3">
    <name type="scientific">Pseudoalteromonas rubra</name>
    <dbReference type="NCBI Taxonomy" id="43658"/>
    <lineage>
        <taxon>Bacteria</taxon>
        <taxon>Pseudomonadati</taxon>
        <taxon>Pseudomonadota</taxon>
        <taxon>Gammaproteobacteria</taxon>
        <taxon>Alteromonadales</taxon>
        <taxon>Pseudoalteromonadaceae</taxon>
        <taxon>Pseudoalteromonas</taxon>
    </lineage>
</organism>
<keyword evidence="1" id="KW-0812">Transmembrane</keyword>
<dbReference type="AlphaFoldDB" id="A0A0F4QIH1"/>
<feature type="transmembrane region" description="Helical" evidence="1">
    <location>
        <begin position="20"/>
        <end position="38"/>
    </location>
</feature>
<comment type="caution">
    <text evidence="2">The sequence shown here is derived from an EMBL/GenBank/DDBJ whole genome shotgun (WGS) entry which is preliminary data.</text>
</comment>
<proteinExistence type="predicted"/>
<name>A0A0F4QIH1_9GAMM</name>
<keyword evidence="1" id="KW-1133">Transmembrane helix</keyword>
<dbReference type="Proteomes" id="UP000033452">
    <property type="component" value="Unassembled WGS sequence"/>
</dbReference>
<keyword evidence="1" id="KW-0472">Membrane</keyword>
<evidence type="ECO:0000313" key="3">
    <source>
        <dbReference type="Proteomes" id="UP000033452"/>
    </source>
</evidence>